<protein>
    <recommendedName>
        <fullName evidence="3">DUF4209 domain-containing protein</fullName>
    </recommendedName>
</protein>
<proteinExistence type="predicted"/>
<accession>A0ABT1SZA3</accession>
<dbReference type="Proteomes" id="UP001204376">
    <property type="component" value="Unassembled WGS sequence"/>
</dbReference>
<organism evidence="1 2">
    <name type="scientific">Mucilaginibacter aquariorum</name>
    <dbReference type="NCBI Taxonomy" id="2967225"/>
    <lineage>
        <taxon>Bacteria</taxon>
        <taxon>Pseudomonadati</taxon>
        <taxon>Bacteroidota</taxon>
        <taxon>Sphingobacteriia</taxon>
        <taxon>Sphingobacteriales</taxon>
        <taxon>Sphingobacteriaceae</taxon>
        <taxon>Mucilaginibacter</taxon>
    </lineage>
</organism>
<name>A0ABT1SZA3_9SPHI</name>
<evidence type="ECO:0008006" key="3">
    <source>
        <dbReference type="Google" id="ProtNLM"/>
    </source>
</evidence>
<reference evidence="1 2" key="1">
    <citation type="submission" date="2022-07" db="EMBL/GenBank/DDBJ databases">
        <title>Mucilaginibacter sp. JC4.</title>
        <authorList>
            <person name="Le V."/>
            <person name="Ko S.-R."/>
            <person name="Ahn C.-Y."/>
            <person name="Oh H.-M."/>
        </authorList>
    </citation>
    <scope>NUCLEOTIDE SEQUENCE [LARGE SCALE GENOMIC DNA]</scope>
    <source>
        <strain evidence="1 2">JC4</strain>
    </source>
</reference>
<gene>
    <name evidence="1" type="ORF">NPE20_06895</name>
</gene>
<keyword evidence="2" id="KW-1185">Reference proteome</keyword>
<dbReference type="EMBL" id="JANHOH010000001">
    <property type="protein sequence ID" value="MCQ6957675.1"/>
    <property type="molecule type" value="Genomic_DNA"/>
</dbReference>
<sequence length="825" mass="96559">MNIDWEIIREKIKNNVEEILTTGDPNYSAGQIKNGIELLFKFIAHPVEENSLKGLPKAIFPALQEAFIDKKGDMGPLRALADSFEPFLKKYAIVVLGHRPAAVVGKTLLPLLKLIELNQELTTQGENQYPNLAADKLHTFRDKKEYLYQICNAYLVRNEVHNSPSWGEAKVYSNLTDILVVMLFAILKNVAVVENLPKQEFNSIVSEQLNSEENKILYDFISFGNTATELKTQVVNAFILHELYSKGKATATELKSNCDAYFGSTLSKNFFDRRLEKLREQRKIIKSEVLYYILTSDEAERLKVVYNEFLENRDLFLLYYKELLESYGAILHFDALLEKLYDFFIKNFNIDVSEAYDDGNDIPKEDQLYDDLISYIYQIISPEDLGKQFFKELLKLCEDSDFIVRVSASKVLGKLTNPENFEAYIRARHRTVYLDTQIVLHILCTGYLRNPGYENTFYQIAEELVAFDKDNKQVKFKFAKPYLLEVAHQLRLALMLIPYEDFVKSEFSTNVFYQFYNFLKKSNQLDEDDDSFEKFLNHWLYIREDDAYEIDSTQILLSSLKNVLTDQYNIEVEILPPADNRESAITVLESVLRQTTHSPKAPNVLLNDAWMVCHLSNRKLHSDEPFFLTWDKTFTAFRKAFKGRFYRNEPILWHLFSPAKFLNHMSLISFKIDPKSLTHEYLSILDSLDLHEKTRTLFDSLNKLTDIKNISKEKRRRYVQYTVEIFDSNEFSADSNVSENEMRGAIAKPFEQMLDEINKYYHTQGRKYTIEHYRKMLLEEPYFIRFAQILRDEIRNSMAHGKKITEEYFDKINSLLEEFIDGKPI</sequence>
<dbReference type="RefSeq" id="WP_256537872.1">
    <property type="nucleotide sequence ID" value="NZ_JANHOH010000001.1"/>
</dbReference>
<evidence type="ECO:0000313" key="1">
    <source>
        <dbReference type="EMBL" id="MCQ6957675.1"/>
    </source>
</evidence>
<comment type="caution">
    <text evidence="1">The sequence shown here is derived from an EMBL/GenBank/DDBJ whole genome shotgun (WGS) entry which is preliminary data.</text>
</comment>
<evidence type="ECO:0000313" key="2">
    <source>
        <dbReference type="Proteomes" id="UP001204376"/>
    </source>
</evidence>